<dbReference type="EMBL" id="QREG01000023">
    <property type="protein sequence ID" value="RED93834.1"/>
    <property type="molecule type" value="Genomic_DNA"/>
</dbReference>
<dbReference type="PROSITE" id="PS51257">
    <property type="entry name" value="PROKAR_LIPOPROTEIN"/>
    <property type="match status" value="1"/>
</dbReference>
<proteinExistence type="predicted"/>
<evidence type="ECO:0000313" key="2">
    <source>
        <dbReference type="Proteomes" id="UP000256779"/>
    </source>
</evidence>
<dbReference type="RefSeq" id="WP_115869754.1">
    <property type="nucleotide sequence ID" value="NZ_QREG01000023.1"/>
</dbReference>
<gene>
    <name evidence="1" type="ORF">C7460_12312</name>
</gene>
<dbReference type="Proteomes" id="UP000256779">
    <property type="component" value="Unassembled WGS sequence"/>
</dbReference>
<protein>
    <submittedName>
        <fullName evidence="1">Uncharacterized protein DUF4861</fullName>
    </submittedName>
</protein>
<dbReference type="OrthoDB" id="846806at2"/>
<comment type="caution">
    <text evidence="1">The sequence shown here is derived from an EMBL/GenBank/DDBJ whole genome shotgun (WGS) entry which is preliminary data.</text>
</comment>
<organism evidence="1 2">
    <name type="scientific">Marinoscillum furvescens DSM 4134</name>
    <dbReference type="NCBI Taxonomy" id="1122208"/>
    <lineage>
        <taxon>Bacteria</taxon>
        <taxon>Pseudomonadati</taxon>
        <taxon>Bacteroidota</taxon>
        <taxon>Cytophagia</taxon>
        <taxon>Cytophagales</taxon>
        <taxon>Reichenbachiellaceae</taxon>
        <taxon>Marinoscillum</taxon>
    </lineage>
</organism>
<accession>A0A3D9KZJ3</accession>
<keyword evidence="2" id="KW-1185">Reference proteome</keyword>
<sequence>MKNSIIILSLAASVLACEQKNQLILESSESGIDAKSVVLSRTEVPAVSTEFFLLKDTQGQTLPLQFDDLDSDGKWDEVAFQVSFETNQVALEVFPAEEADLPDFPMRTDVYLGHSPERNGQFQSVSYNERPADHVAMSTPFLYQYEGPGWESDLVAFRTYFDSRNGKDIFGKTKPALQITKIGLEGNYHELADWGMDVLKVGNSLGAGAIAMLKNDSIYKLGDTDLASFEIVTEGPVRSILKLKYSGWDVAGETYDLEETISIWAGKRSYQSALKLKNASSDTLVTGIVNLKDLSAQDLEVSGFKIRYTHGKQSENKDELGMAVMVPVAGAAGFGAAPEQGDGVTNTYTAMLSPVEGTYTYHFYAGWVQENAAFKDEESFKASLTAAAKELNAEVSIVK</sequence>
<dbReference type="AlphaFoldDB" id="A0A3D9KZJ3"/>
<evidence type="ECO:0000313" key="1">
    <source>
        <dbReference type="EMBL" id="RED93834.1"/>
    </source>
</evidence>
<reference evidence="1 2" key="1">
    <citation type="submission" date="2018-07" db="EMBL/GenBank/DDBJ databases">
        <title>Genomic Encyclopedia of Type Strains, Phase IV (KMG-IV): sequencing the most valuable type-strain genomes for metagenomic binning, comparative biology and taxonomic classification.</title>
        <authorList>
            <person name="Goeker M."/>
        </authorList>
    </citation>
    <scope>NUCLEOTIDE SEQUENCE [LARGE SCALE GENOMIC DNA]</scope>
    <source>
        <strain evidence="1 2">DSM 4134</strain>
    </source>
</reference>
<dbReference type="Pfam" id="PF16153">
    <property type="entry name" value="DUF4861"/>
    <property type="match status" value="1"/>
</dbReference>
<name>A0A3D9KZJ3_MARFU</name>
<dbReference type="InterPro" id="IPR032342">
    <property type="entry name" value="DUF4861"/>
</dbReference>